<reference evidence="1" key="1">
    <citation type="submission" date="2024-03" db="EMBL/GenBank/DDBJ databases">
        <title>Novel Streptomyces species of biotechnological and ecological value are a feature of Machair soil.</title>
        <authorList>
            <person name="Prole J.R."/>
            <person name="Goodfellow M."/>
            <person name="Allenby N."/>
            <person name="Ward A.C."/>
        </authorList>
    </citation>
    <scope>NUCLEOTIDE SEQUENCE</scope>
    <source>
        <strain evidence="1">MS1.AVA.4</strain>
    </source>
</reference>
<sequence>MSSSTAARAPAPSMRGFAPLPYASTEIGRAAVPEPVGASTPVQLVPRRSSSRSPGLYVREALARLRQGLPALVPEDVSLPLRQST</sequence>
<comment type="caution">
    <text evidence="1">The sequence shown here is derived from an EMBL/GenBank/DDBJ whole genome shotgun (WGS) entry which is preliminary data.</text>
</comment>
<gene>
    <name evidence="1" type="ORF">WKI58_21775</name>
</gene>
<name>A0ACC6QL74_9ACTN</name>
<proteinExistence type="predicted"/>
<evidence type="ECO:0000313" key="1">
    <source>
        <dbReference type="EMBL" id="MEJ8659111.1"/>
    </source>
</evidence>
<organism evidence="1 2">
    <name type="scientific">Streptomyces pratisoli</name>
    <dbReference type="NCBI Taxonomy" id="3139917"/>
    <lineage>
        <taxon>Bacteria</taxon>
        <taxon>Bacillati</taxon>
        <taxon>Actinomycetota</taxon>
        <taxon>Actinomycetes</taxon>
        <taxon>Kitasatosporales</taxon>
        <taxon>Streptomycetaceae</taxon>
        <taxon>Streptomyces</taxon>
    </lineage>
</organism>
<keyword evidence="2" id="KW-1185">Reference proteome</keyword>
<protein>
    <submittedName>
        <fullName evidence="1">Uncharacterized protein</fullName>
    </submittedName>
</protein>
<evidence type="ECO:0000313" key="2">
    <source>
        <dbReference type="Proteomes" id="UP001375539"/>
    </source>
</evidence>
<dbReference type="Proteomes" id="UP001375539">
    <property type="component" value="Unassembled WGS sequence"/>
</dbReference>
<dbReference type="EMBL" id="JBBKAI010000002">
    <property type="protein sequence ID" value="MEJ8659111.1"/>
    <property type="molecule type" value="Genomic_DNA"/>
</dbReference>
<accession>A0ACC6QL74</accession>